<keyword evidence="2" id="KW-1185">Reference proteome</keyword>
<evidence type="ECO:0000313" key="1">
    <source>
        <dbReference type="EMBL" id="GIY70838.1"/>
    </source>
</evidence>
<organism evidence="1 2">
    <name type="scientific">Caerostris extrusa</name>
    <name type="common">Bark spider</name>
    <name type="synonym">Caerostris bankana</name>
    <dbReference type="NCBI Taxonomy" id="172846"/>
    <lineage>
        <taxon>Eukaryota</taxon>
        <taxon>Metazoa</taxon>
        <taxon>Ecdysozoa</taxon>
        <taxon>Arthropoda</taxon>
        <taxon>Chelicerata</taxon>
        <taxon>Arachnida</taxon>
        <taxon>Araneae</taxon>
        <taxon>Araneomorphae</taxon>
        <taxon>Entelegynae</taxon>
        <taxon>Araneoidea</taxon>
        <taxon>Araneidae</taxon>
        <taxon>Caerostris</taxon>
    </lineage>
</organism>
<sequence>MRSWTAIVKTSHFENDILCPYKGCHCQSEMSHRYAYACFSRSHGDMGRKIASGLTPYTLTPVWNPALFGTRISDYLLLHVQDSGI</sequence>
<dbReference type="Proteomes" id="UP001054945">
    <property type="component" value="Unassembled WGS sequence"/>
</dbReference>
<reference evidence="1 2" key="1">
    <citation type="submission" date="2021-06" db="EMBL/GenBank/DDBJ databases">
        <title>Caerostris extrusa draft genome.</title>
        <authorList>
            <person name="Kono N."/>
            <person name="Arakawa K."/>
        </authorList>
    </citation>
    <scope>NUCLEOTIDE SEQUENCE [LARGE SCALE GENOMIC DNA]</scope>
</reference>
<evidence type="ECO:0000313" key="2">
    <source>
        <dbReference type="Proteomes" id="UP001054945"/>
    </source>
</evidence>
<proteinExistence type="predicted"/>
<dbReference type="AlphaFoldDB" id="A0AAV4VL62"/>
<dbReference type="EMBL" id="BPLR01014727">
    <property type="protein sequence ID" value="GIY70838.1"/>
    <property type="molecule type" value="Genomic_DNA"/>
</dbReference>
<comment type="caution">
    <text evidence="1">The sequence shown here is derived from an EMBL/GenBank/DDBJ whole genome shotgun (WGS) entry which is preliminary data.</text>
</comment>
<gene>
    <name evidence="1" type="ORF">CEXT_388271</name>
</gene>
<name>A0AAV4VL62_CAEEX</name>
<accession>A0AAV4VL62</accession>
<protein>
    <submittedName>
        <fullName evidence="1">Uncharacterized protein</fullName>
    </submittedName>
</protein>